<organism evidence="2 3">
    <name type="scientific">Trichococcus collinsii</name>
    <dbReference type="NCBI Taxonomy" id="157076"/>
    <lineage>
        <taxon>Bacteria</taxon>
        <taxon>Bacillati</taxon>
        <taxon>Bacillota</taxon>
        <taxon>Bacilli</taxon>
        <taxon>Lactobacillales</taxon>
        <taxon>Carnobacteriaceae</taxon>
        <taxon>Trichococcus</taxon>
    </lineage>
</organism>
<dbReference type="Proteomes" id="UP000199042">
    <property type="component" value="Unassembled WGS sequence"/>
</dbReference>
<dbReference type="InterPro" id="IPR007499">
    <property type="entry name" value="ERF_bacteria_virus"/>
</dbReference>
<dbReference type="Pfam" id="PF04404">
    <property type="entry name" value="ERF"/>
    <property type="match status" value="1"/>
</dbReference>
<proteinExistence type="predicted"/>
<gene>
    <name evidence="2" type="ORF">SAMN04488525_101742</name>
</gene>
<name>A0AB37ZXH2_9LACT</name>
<feature type="compositionally biased region" description="Low complexity" evidence="1">
    <location>
        <begin position="235"/>
        <end position="245"/>
    </location>
</feature>
<dbReference type="AlphaFoldDB" id="A0AB37ZXH2"/>
<feature type="region of interest" description="Disordered" evidence="1">
    <location>
        <begin position="302"/>
        <end position="339"/>
    </location>
</feature>
<reference evidence="2 3" key="1">
    <citation type="submission" date="2016-10" db="EMBL/GenBank/DDBJ databases">
        <authorList>
            <person name="Varghese N."/>
            <person name="Submissions S."/>
        </authorList>
    </citation>
    <scope>NUCLEOTIDE SEQUENCE [LARGE SCALE GENOMIC DNA]</scope>
    <source>
        <strain evidence="2 3">DSM 14526</strain>
    </source>
</reference>
<dbReference type="EMBL" id="FNQH01000001">
    <property type="protein sequence ID" value="SDZ96642.1"/>
    <property type="molecule type" value="Genomic_DNA"/>
</dbReference>
<protein>
    <submittedName>
        <fullName evidence="2">ERF superfamily protein</fullName>
    </submittedName>
</protein>
<feature type="region of interest" description="Disordered" evidence="1">
    <location>
        <begin position="226"/>
        <end position="248"/>
    </location>
</feature>
<evidence type="ECO:0000313" key="2">
    <source>
        <dbReference type="EMBL" id="SDZ96642.1"/>
    </source>
</evidence>
<feature type="compositionally biased region" description="Polar residues" evidence="1">
    <location>
        <begin position="312"/>
        <end position="339"/>
    </location>
</feature>
<sequence length="339" mass="38240">MTEKILNVYQRLAEVRKSVPYLKKDQQGKQYNYVGSSDVLGSLHEKINEVGLMLVPEVLGHHLTTFERTNSKGTPSNEYFTELDMTMTWVNVDDPSDTVKVSWYAQGVDLAGEKGVGKALTYGEKYFLLKFFNIATDKDDPDAFQDKIESKKPIAKISRDQNKELFDLAEGYAELRGMHGEDATNQALKWAAEQLGLNSLDDASAEQADKAIKAFRDLISNHTKANGAAEKRITQQEPQQEKVQQIPSTDDAIDKYVSAIQKAGLDINQLYVEIAKIEGVSDIRDADKIRVLGHLKARYTKLKNDEKKRQNNRQQEPQKAQQESLLEGRTTQTVNWGSK</sequence>
<accession>A0AB37ZXH2</accession>
<keyword evidence="3" id="KW-1185">Reference proteome</keyword>
<evidence type="ECO:0000256" key="1">
    <source>
        <dbReference type="SAM" id="MobiDB-lite"/>
    </source>
</evidence>
<comment type="caution">
    <text evidence="2">The sequence shown here is derived from an EMBL/GenBank/DDBJ whole genome shotgun (WGS) entry which is preliminary data.</text>
</comment>
<dbReference type="RefSeq" id="WP_086986796.1">
    <property type="nucleotide sequence ID" value="NZ_FJNA01000002.1"/>
</dbReference>
<evidence type="ECO:0000313" key="3">
    <source>
        <dbReference type="Proteomes" id="UP000199042"/>
    </source>
</evidence>